<keyword evidence="1" id="KW-1133">Transmembrane helix</keyword>
<dbReference type="RefSeq" id="WP_097115023.1">
    <property type="nucleotide sequence ID" value="NZ_CP083931.1"/>
</dbReference>
<dbReference type="OrthoDB" id="9049811at2"/>
<keyword evidence="1" id="KW-0812">Transmembrane</keyword>
<feature type="transmembrane region" description="Helical" evidence="1">
    <location>
        <begin position="204"/>
        <end position="222"/>
    </location>
</feature>
<feature type="transmembrane region" description="Helical" evidence="1">
    <location>
        <begin position="12"/>
        <end position="28"/>
    </location>
</feature>
<evidence type="ECO:0000256" key="1">
    <source>
        <dbReference type="SAM" id="Phobius"/>
    </source>
</evidence>
<feature type="transmembrane region" description="Helical" evidence="1">
    <location>
        <begin position="259"/>
        <end position="278"/>
    </location>
</feature>
<dbReference type="Proteomes" id="UP000219669">
    <property type="component" value="Unassembled WGS sequence"/>
</dbReference>
<proteinExistence type="predicted"/>
<evidence type="ECO:0000313" key="2">
    <source>
        <dbReference type="EMBL" id="SOD70567.1"/>
    </source>
</evidence>
<feature type="transmembrane region" description="Helical" evidence="1">
    <location>
        <begin position="285"/>
        <end position="304"/>
    </location>
</feature>
<sequence>MQTLFSPKSQTKLLGVLVLSCLIFLLYPDYLPLIDLPQHAAQVTTLDDLTKGKSVWQNMVFTNFDTPYLTSYLLWWFFYQFMDISTASKWVMVVVFCLYVISIRQLRLAYGKDKLLDFLALSCFFGFAYQWGFVSFMMSVPVGIFFLISCKNYFETHKPKQLAIVFAWGVLLYFSHILGFAFFCFVAYCNFLASFKQHNWQQRFYFTGVFLLFAIILVRIILKPDPAFFEGYPIGYVEQHPFLWKTQELLYLPWHMNDIYHYHLAFYGVLILPIFMGYRLSRQWQLYVPLIACLIIWYALPHIAFQTAFLYQRFAIFVPIFYALIWLPNTDLRGGRYNIAQVATVFFMVSILAILYKNHNDNVQFQYSNIRLDFEKTKQDMQPNKRAMFLFDEASRHDSSITTDRNYLHFAQWYQAEKHGWVDFSFATSPAMIVRLKAEEIYPNYKKNRGAVKGNLTQILDCSIYDYLVMRVVDNPIDDVKSWLKQNPSCQNKVLVAQHGTWLLWGNEK</sequence>
<feature type="transmembrane region" description="Helical" evidence="1">
    <location>
        <begin position="168"/>
        <end position="192"/>
    </location>
</feature>
<feature type="transmembrane region" description="Helical" evidence="1">
    <location>
        <begin position="77"/>
        <end position="103"/>
    </location>
</feature>
<evidence type="ECO:0000313" key="3">
    <source>
        <dbReference type="Proteomes" id="UP000219669"/>
    </source>
</evidence>
<accession>A0A286EI26</accession>
<keyword evidence="1" id="KW-0472">Membrane</keyword>
<feature type="transmembrane region" description="Helical" evidence="1">
    <location>
        <begin position="115"/>
        <end position="148"/>
    </location>
</feature>
<keyword evidence="3" id="KW-1185">Reference proteome</keyword>
<name>A0A286EI26_9NEIS</name>
<dbReference type="EMBL" id="OCNF01000025">
    <property type="protein sequence ID" value="SOD70567.1"/>
    <property type="molecule type" value="Genomic_DNA"/>
</dbReference>
<feature type="transmembrane region" description="Helical" evidence="1">
    <location>
        <begin position="310"/>
        <end position="327"/>
    </location>
</feature>
<gene>
    <name evidence="2" type="ORF">SAMN02746062_02069</name>
</gene>
<protein>
    <recommendedName>
        <fullName evidence="4">Glycosyltransferase RgtA/B/C/D-like domain-containing protein</fullName>
    </recommendedName>
</protein>
<reference evidence="2 3" key="1">
    <citation type="submission" date="2017-09" db="EMBL/GenBank/DDBJ databases">
        <authorList>
            <person name="Ehlers B."/>
            <person name="Leendertz F.H."/>
        </authorList>
    </citation>
    <scope>NUCLEOTIDE SEQUENCE [LARGE SCALE GENOMIC DNA]</scope>
    <source>
        <strain evidence="2 3">DSM 16848</strain>
    </source>
</reference>
<evidence type="ECO:0008006" key="4">
    <source>
        <dbReference type="Google" id="ProtNLM"/>
    </source>
</evidence>
<feature type="transmembrane region" description="Helical" evidence="1">
    <location>
        <begin position="339"/>
        <end position="356"/>
    </location>
</feature>
<organism evidence="2 3">
    <name type="scientific">Alysiella filiformis DSM 16848</name>
    <dbReference type="NCBI Taxonomy" id="1120981"/>
    <lineage>
        <taxon>Bacteria</taxon>
        <taxon>Pseudomonadati</taxon>
        <taxon>Pseudomonadota</taxon>
        <taxon>Betaproteobacteria</taxon>
        <taxon>Neisseriales</taxon>
        <taxon>Neisseriaceae</taxon>
        <taxon>Alysiella</taxon>
    </lineage>
</organism>
<dbReference type="AlphaFoldDB" id="A0A286EI26"/>